<protein>
    <submittedName>
        <fullName evidence="2">Uncharacterized protein</fullName>
    </submittedName>
</protein>
<accession>A0A9Q3PMH4</accession>
<evidence type="ECO:0000313" key="3">
    <source>
        <dbReference type="Proteomes" id="UP000765509"/>
    </source>
</evidence>
<dbReference type="EMBL" id="AVOT02080626">
    <property type="protein sequence ID" value="MBW0567318.1"/>
    <property type="molecule type" value="Genomic_DNA"/>
</dbReference>
<feature type="region of interest" description="Disordered" evidence="1">
    <location>
        <begin position="40"/>
        <end position="140"/>
    </location>
</feature>
<keyword evidence="3" id="KW-1185">Reference proteome</keyword>
<feature type="compositionally biased region" description="Basic and acidic residues" evidence="1">
    <location>
        <begin position="69"/>
        <end position="84"/>
    </location>
</feature>
<feature type="compositionally biased region" description="Basic and acidic residues" evidence="1">
    <location>
        <begin position="46"/>
        <end position="59"/>
    </location>
</feature>
<dbReference type="AlphaFoldDB" id="A0A9Q3PMH4"/>
<sequence length="140" mass="15837">MSTALMPADILTKFLDRNQHLEQCSALRFSSLEPGRTLTKSSLNVTEHEKENFPERKNLEISTPIPSRPDPRPDSIENSTERIISKTNLQVLSRTDPEPDPNPPLMGKSPRSEWIPENEPPSKEILGKVGDPRNMIKSRI</sequence>
<name>A0A9Q3PMH4_9BASI</name>
<gene>
    <name evidence="2" type="ORF">O181_107033</name>
</gene>
<proteinExistence type="predicted"/>
<dbReference type="Proteomes" id="UP000765509">
    <property type="component" value="Unassembled WGS sequence"/>
</dbReference>
<comment type="caution">
    <text evidence="2">The sequence shown here is derived from an EMBL/GenBank/DDBJ whole genome shotgun (WGS) entry which is preliminary data.</text>
</comment>
<organism evidence="2 3">
    <name type="scientific">Austropuccinia psidii MF-1</name>
    <dbReference type="NCBI Taxonomy" id="1389203"/>
    <lineage>
        <taxon>Eukaryota</taxon>
        <taxon>Fungi</taxon>
        <taxon>Dikarya</taxon>
        <taxon>Basidiomycota</taxon>
        <taxon>Pucciniomycotina</taxon>
        <taxon>Pucciniomycetes</taxon>
        <taxon>Pucciniales</taxon>
        <taxon>Sphaerophragmiaceae</taxon>
        <taxon>Austropuccinia</taxon>
    </lineage>
</organism>
<evidence type="ECO:0000256" key="1">
    <source>
        <dbReference type="SAM" id="MobiDB-lite"/>
    </source>
</evidence>
<evidence type="ECO:0000313" key="2">
    <source>
        <dbReference type="EMBL" id="MBW0567318.1"/>
    </source>
</evidence>
<reference evidence="2" key="1">
    <citation type="submission" date="2021-03" db="EMBL/GenBank/DDBJ databases">
        <title>Draft genome sequence of rust myrtle Austropuccinia psidii MF-1, a brazilian biotype.</title>
        <authorList>
            <person name="Quecine M.C."/>
            <person name="Pachon D.M.R."/>
            <person name="Bonatelli M.L."/>
            <person name="Correr F.H."/>
            <person name="Franceschini L.M."/>
            <person name="Leite T.F."/>
            <person name="Margarido G.R.A."/>
            <person name="Almeida C.A."/>
            <person name="Ferrarezi J.A."/>
            <person name="Labate C.A."/>
        </authorList>
    </citation>
    <scope>NUCLEOTIDE SEQUENCE</scope>
    <source>
        <strain evidence="2">MF-1</strain>
    </source>
</reference>